<organism evidence="1 2">
    <name type="scientific">Colletotrichum truncatum</name>
    <name type="common">Anthracnose fungus</name>
    <name type="synonym">Colletotrichum capsici</name>
    <dbReference type="NCBI Taxonomy" id="5467"/>
    <lineage>
        <taxon>Eukaryota</taxon>
        <taxon>Fungi</taxon>
        <taxon>Dikarya</taxon>
        <taxon>Ascomycota</taxon>
        <taxon>Pezizomycotina</taxon>
        <taxon>Sordariomycetes</taxon>
        <taxon>Hypocreomycetidae</taxon>
        <taxon>Glomerellales</taxon>
        <taxon>Glomerellaceae</taxon>
        <taxon>Colletotrichum</taxon>
        <taxon>Colletotrichum truncatum species complex</taxon>
    </lineage>
</organism>
<protein>
    <submittedName>
        <fullName evidence="1">Xylosidase</fullName>
    </submittedName>
</protein>
<keyword evidence="2" id="KW-1185">Reference proteome</keyword>
<sequence length="239" mass="27904">MPRNWTSAIPQLGDFVYPDFLDKHRGQILDEYLRCYCKYWGKTPANSEVTNIPPPGGLRLFDYRKNLNDEVAACVKNRLPLHSWDTITSHFVSAGHDLEDLAKHKYYIFDCFLAQWADSLVKVKTRMQLFLPNSISSIYDTLDSVYVVADIHKLRPVISRRLVEEMGLELEVRDNKLILDCRMLDTLYMSKTTRMEFGVMETRYARLFTDGVAISSNMSWWTFPRRTSESVQLEIEDIE</sequence>
<dbReference type="Proteomes" id="UP000805649">
    <property type="component" value="Unassembled WGS sequence"/>
</dbReference>
<dbReference type="EMBL" id="VUJX02000001">
    <property type="protein sequence ID" value="KAL0943292.1"/>
    <property type="molecule type" value="Genomic_DNA"/>
</dbReference>
<evidence type="ECO:0000313" key="1">
    <source>
        <dbReference type="EMBL" id="KAL0943292.1"/>
    </source>
</evidence>
<name>A0ACC3ZGM2_COLTU</name>
<accession>A0ACC3ZGM2</accession>
<proteinExistence type="predicted"/>
<reference evidence="1 2" key="1">
    <citation type="journal article" date="2020" name="Phytopathology">
        <title>Genome Sequence Resources of Colletotrichum truncatum, C. plurivorum, C. musicola, and C. sojae: Four Species Pathogenic to Soybean (Glycine max).</title>
        <authorList>
            <person name="Rogerio F."/>
            <person name="Boufleur T.R."/>
            <person name="Ciampi-Guillardi M."/>
            <person name="Sukno S.A."/>
            <person name="Thon M.R."/>
            <person name="Massola Junior N.S."/>
            <person name="Baroncelli R."/>
        </authorList>
    </citation>
    <scope>NUCLEOTIDE SEQUENCE [LARGE SCALE GENOMIC DNA]</scope>
    <source>
        <strain evidence="1 2">CMES1059</strain>
    </source>
</reference>
<comment type="caution">
    <text evidence="1">The sequence shown here is derived from an EMBL/GenBank/DDBJ whole genome shotgun (WGS) entry which is preliminary data.</text>
</comment>
<gene>
    <name evidence="1" type="ORF">CTRU02_201178</name>
</gene>
<evidence type="ECO:0000313" key="2">
    <source>
        <dbReference type="Proteomes" id="UP000805649"/>
    </source>
</evidence>